<feature type="transmembrane region" description="Helical" evidence="8">
    <location>
        <begin position="609"/>
        <end position="628"/>
    </location>
</feature>
<dbReference type="GO" id="GO:0005886">
    <property type="term" value="C:plasma membrane"/>
    <property type="evidence" value="ECO:0007669"/>
    <property type="project" value="UniProtKB-SubCell"/>
</dbReference>
<dbReference type="InterPro" id="IPR011657">
    <property type="entry name" value="CNT_C_dom"/>
</dbReference>
<keyword evidence="3" id="KW-1003">Cell membrane</keyword>
<dbReference type="Pfam" id="PF07662">
    <property type="entry name" value="Nucleos_tra2_C"/>
    <property type="match status" value="1"/>
</dbReference>
<gene>
    <name evidence="12" type="ORF">OKA104_LOCUS1361</name>
</gene>
<proteinExistence type="inferred from homology"/>
<sequence length="1022" mass="117346">MIRIYSRFCLTSDKEGMLETYSILNFFIFEYNKEKCIKRILNPLFNEAFSNLVNLIHHDDVENICQNITVGKLNKGSADYIYLKETTMPLNDYIRVLFDWIKDLTLHRNSIAKDKNNSELKTIQKFQDLCKILYYSKTLHSIIKYKYPNVIEHDRILYYLDKMSAHVRSVDLIVKCLEQRKFDYGEIYKNIKWKFIEPIQNIIQLNEKPSLTFDKLWSNCKLPDDLTKLDFKLKYIQNRFDGYDNTLELSTCIHCEIRLIDYLIEQNIHEIYNDDDIAICISKLSCYPCLLYIEKLNARFNRNFCVARSTTHGTIYSDWSFRNNEDYNIMNYVNDQLYNLIQKELKDFERNGRTKSGDSDKQETDLDDDDVSNGLMKDTIYKNRIGRENPVFELDQQPYIINTTNGSILTTKLQSLEEEEDDDEDKNNVGFEKLPEDGHSNGLFILKLRKYIIQIIQKQKTAVIYGLKFIFFSGFLIFFGFAMSDKYGTPAFPIRGNLFRDNSGFAFLFLILFTIFIIVWEKVLRHSIERLCHYISLSIKENETWFNIQDSLHKFSWILHFLVFITIAFYVGWTVTRPQNYISLIGIVVLILLGTIGSKYPHRIRWKTVFYSFVIQFLLATVVIRFEIGFQCFDFLGKEVSKFIHNADAGAVFVFGKTFEDHFFVFKVTSIIIFLGAVINVLYYLGVMQYVIGKIAWFMQKTLNTTAAESMNAAANIFVGMSEAPLMIMPLVPKMTTSELHSVLVGGFATMAGSVLATFIFFGVPANHLIAASVMAAPGALGFSKLLLPETHQSKTTWEAMKSTPLPEQYNVIDALLTGAGRTLKICGYLIANLIAFISVLHFADTTISWIFNLIRHPEINFQFLLGLIFYPFSIIIGIPLQDCLLASKLIGIKVSLNEFIAYQELGKIRQLRNELILNHTFPLYLNGTLILPDDIPMLWNDSSIVILTYALCGFANFGSMGIALATLGVFAPTRKRAITKIAPRALIAGNMVSLMTASIAGLLYDARHATVPILNLNSTVV</sequence>
<evidence type="ECO:0000256" key="4">
    <source>
        <dbReference type="ARBA" id="ARBA00022692"/>
    </source>
</evidence>
<feature type="transmembrane region" description="Helical" evidence="8">
    <location>
        <begin position="916"/>
        <end position="933"/>
    </location>
</feature>
<feature type="transmembrane region" description="Helical" evidence="8">
    <location>
        <begin position="503"/>
        <end position="520"/>
    </location>
</feature>
<feature type="transmembrane region" description="Helical" evidence="8">
    <location>
        <begin position="945"/>
        <end position="974"/>
    </location>
</feature>
<comment type="subcellular location">
    <subcellularLocation>
        <location evidence="1">Cell membrane</location>
        <topology evidence="1">Multi-pass membrane protein</topology>
    </subcellularLocation>
</comment>
<feature type="transmembrane region" description="Helical" evidence="8">
    <location>
        <begin position="579"/>
        <end position="597"/>
    </location>
</feature>
<dbReference type="InterPro" id="IPR011642">
    <property type="entry name" value="Gate_dom"/>
</dbReference>
<evidence type="ECO:0000256" key="1">
    <source>
        <dbReference type="ARBA" id="ARBA00004651"/>
    </source>
</evidence>
<feature type="domain" description="Concentrative nucleoside transporter C-terminal" evidence="10">
    <location>
        <begin position="768"/>
        <end position="1002"/>
    </location>
</feature>
<feature type="domain" description="Concentrative nucleoside transporter N-terminal" evidence="9">
    <location>
        <begin position="585"/>
        <end position="657"/>
    </location>
</feature>
<reference evidence="12" key="1">
    <citation type="submission" date="2021-02" db="EMBL/GenBank/DDBJ databases">
        <authorList>
            <person name="Nowell W R."/>
        </authorList>
    </citation>
    <scope>NUCLEOTIDE SEQUENCE</scope>
</reference>
<dbReference type="InterPro" id="IPR002668">
    <property type="entry name" value="CNT_N_dom"/>
</dbReference>
<comment type="similarity">
    <text evidence="2">Belongs to the concentrative nucleoside transporter (CNT) (TC 2.A.41) family.</text>
</comment>
<dbReference type="GO" id="GO:0005415">
    <property type="term" value="F:nucleoside:sodium symporter activity"/>
    <property type="evidence" value="ECO:0007669"/>
    <property type="project" value="TreeGrafter"/>
</dbReference>
<dbReference type="AlphaFoldDB" id="A0A818H4Y1"/>
<dbReference type="Pfam" id="PF01773">
    <property type="entry name" value="Nucleos_tra2_N"/>
    <property type="match status" value="1"/>
</dbReference>
<evidence type="ECO:0000256" key="2">
    <source>
        <dbReference type="ARBA" id="ARBA00009033"/>
    </source>
</evidence>
<dbReference type="Pfam" id="PF14441">
    <property type="entry name" value="OTT_1508_deam"/>
    <property type="match status" value="1"/>
</dbReference>
<feature type="transmembrane region" description="Helical" evidence="8">
    <location>
        <begin position="462"/>
        <end position="483"/>
    </location>
</feature>
<accession>A0A818H4Y1</accession>
<comment type="caution">
    <text evidence="12">The sequence shown here is derived from an EMBL/GenBank/DDBJ whole genome shotgun (WGS) entry which is preliminary data.</text>
</comment>
<keyword evidence="6 8" id="KW-0472">Membrane</keyword>
<evidence type="ECO:0000256" key="3">
    <source>
        <dbReference type="ARBA" id="ARBA00022475"/>
    </source>
</evidence>
<dbReference type="EMBL" id="CAJOAY010000032">
    <property type="protein sequence ID" value="CAF3498532.1"/>
    <property type="molecule type" value="Genomic_DNA"/>
</dbReference>
<dbReference type="Proteomes" id="UP000663881">
    <property type="component" value="Unassembled WGS sequence"/>
</dbReference>
<name>A0A818H4Y1_9BILA</name>
<evidence type="ECO:0000256" key="5">
    <source>
        <dbReference type="ARBA" id="ARBA00022989"/>
    </source>
</evidence>
<evidence type="ECO:0000313" key="13">
    <source>
        <dbReference type="Proteomes" id="UP000663881"/>
    </source>
</evidence>
<evidence type="ECO:0000256" key="7">
    <source>
        <dbReference type="SAM" id="MobiDB-lite"/>
    </source>
</evidence>
<dbReference type="PANTHER" id="PTHR10590:SF4">
    <property type="entry name" value="SOLUTE CARRIER FAMILY 28 MEMBER 3"/>
    <property type="match status" value="1"/>
</dbReference>
<feature type="transmembrane region" description="Helical" evidence="8">
    <location>
        <begin position="555"/>
        <end position="573"/>
    </location>
</feature>
<evidence type="ECO:0000259" key="11">
    <source>
        <dbReference type="Pfam" id="PF07670"/>
    </source>
</evidence>
<keyword evidence="5 8" id="KW-1133">Transmembrane helix</keyword>
<protein>
    <submittedName>
        <fullName evidence="12">Uncharacterized protein</fullName>
    </submittedName>
</protein>
<feature type="transmembrane region" description="Helical" evidence="8">
    <location>
        <begin position="986"/>
        <end position="1005"/>
    </location>
</feature>
<feature type="compositionally biased region" description="Basic and acidic residues" evidence="7">
    <location>
        <begin position="351"/>
        <end position="364"/>
    </location>
</feature>
<dbReference type="PANTHER" id="PTHR10590">
    <property type="entry name" value="SODIUM/NUCLEOSIDE COTRANSPORTER"/>
    <property type="match status" value="1"/>
</dbReference>
<keyword evidence="4 8" id="KW-0812">Transmembrane</keyword>
<evidence type="ECO:0000256" key="6">
    <source>
        <dbReference type="ARBA" id="ARBA00023136"/>
    </source>
</evidence>
<evidence type="ECO:0000259" key="10">
    <source>
        <dbReference type="Pfam" id="PF07662"/>
    </source>
</evidence>
<dbReference type="Pfam" id="PF07670">
    <property type="entry name" value="Gate"/>
    <property type="match status" value="1"/>
</dbReference>
<evidence type="ECO:0000259" key="9">
    <source>
        <dbReference type="Pfam" id="PF01773"/>
    </source>
</evidence>
<dbReference type="InterPro" id="IPR027796">
    <property type="entry name" value="OTT_1508_deam-like"/>
</dbReference>
<feature type="region of interest" description="Disordered" evidence="7">
    <location>
        <begin position="351"/>
        <end position="371"/>
    </location>
</feature>
<organism evidence="12 13">
    <name type="scientific">Adineta steineri</name>
    <dbReference type="NCBI Taxonomy" id="433720"/>
    <lineage>
        <taxon>Eukaryota</taxon>
        <taxon>Metazoa</taxon>
        <taxon>Spiralia</taxon>
        <taxon>Gnathifera</taxon>
        <taxon>Rotifera</taxon>
        <taxon>Eurotatoria</taxon>
        <taxon>Bdelloidea</taxon>
        <taxon>Adinetida</taxon>
        <taxon>Adinetidae</taxon>
        <taxon>Adineta</taxon>
    </lineage>
</organism>
<feature type="transmembrane region" description="Helical" evidence="8">
    <location>
        <begin position="864"/>
        <end position="881"/>
    </location>
</feature>
<evidence type="ECO:0000256" key="8">
    <source>
        <dbReference type="SAM" id="Phobius"/>
    </source>
</evidence>
<feature type="transmembrane region" description="Helical" evidence="8">
    <location>
        <begin position="743"/>
        <end position="763"/>
    </location>
</feature>
<feature type="transmembrane region" description="Helical" evidence="8">
    <location>
        <begin position="663"/>
        <end position="685"/>
    </location>
</feature>
<feature type="transmembrane region" description="Helical" evidence="8">
    <location>
        <begin position="826"/>
        <end position="844"/>
    </location>
</feature>
<feature type="domain" description="Nucleoside transporter/FeoB GTPase Gate" evidence="11">
    <location>
        <begin position="665"/>
        <end position="763"/>
    </location>
</feature>
<dbReference type="InterPro" id="IPR008276">
    <property type="entry name" value="C_nuclsd_transpt"/>
</dbReference>
<evidence type="ECO:0000313" key="12">
    <source>
        <dbReference type="EMBL" id="CAF3498532.1"/>
    </source>
</evidence>